<feature type="domain" description="HD/PDEase" evidence="2">
    <location>
        <begin position="531"/>
        <end position="687"/>
    </location>
</feature>
<dbReference type="OrthoDB" id="9806952at2"/>
<keyword evidence="1" id="KW-0472">Membrane</keyword>
<dbReference type="PANTHER" id="PTHR36442">
    <property type="entry name" value="CYCLIC-DI-AMP PHOSPHODIESTERASE PGPH"/>
    <property type="match status" value="1"/>
</dbReference>
<dbReference type="AlphaFoldDB" id="A0A347WLG5"/>
<feature type="transmembrane region" description="Helical" evidence="1">
    <location>
        <begin position="373"/>
        <end position="391"/>
    </location>
</feature>
<evidence type="ECO:0000256" key="1">
    <source>
        <dbReference type="SAM" id="Phobius"/>
    </source>
</evidence>
<dbReference type="InterPro" id="IPR006674">
    <property type="entry name" value="HD_domain"/>
</dbReference>
<keyword evidence="1" id="KW-1133">Transmembrane helix</keyword>
<organism evidence="3 4">
    <name type="scientific">Suicoccus acidiformans</name>
    <dbReference type="NCBI Taxonomy" id="2036206"/>
    <lineage>
        <taxon>Bacteria</taxon>
        <taxon>Bacillati</taxon>
        <taxon>Bacillota</taxon>
        <taxon>Bacilli</taxon>
        <taxon>Lactobacillales</taxon>
        <taxon>Aerococcaceae</taxon>
        <taxon>Suicoccus</taxon>
    </lineage>
</organism>
<feature type="transmembrane region" description="Helical" evidence="1">
    <location>
        <begin position="311"/>
        <end position="328"/>
    </location>
</feature>
<dbReference type="SUPFAM" id="SSF109604">
    <property type="entry name" value="HD-domain/PDEase-like"/>
    <property type="match status" value="1"/>
</dbReference>
<feature type="transmembrane region" description="Helical" evidence="1">
    <location>
        <begin position="477"/>
        <end position="498"/>
    </location>
</feature>
<dbReference type="Pfam" id="PF07697">
    <property type="entry name" value="7TMR-HDED"/>
    <property type="match status" value="1"/>
</dbReference>
<dbReference type="NCBIfam" id="TIGR00277">
    <property type="entry name" value="HDIG"/>
    <property type="match status" value="1"/>
</dbReference>
<name>A0A347WLG5_9LACT</name>
<dbReference type="CDD" id="cd00077">
    <property type="entry name" value="HDc"/>
    <property type="match status" value="1"/>
</dbReference>
<protein>
    <recommendedName>
        <fullName evidence="2">HD/PDEase domain-containing protein</fullName>
    </recommendedName>
</protein>
<dbReference type="Pfam" id="PF01966">
    <property type="entry name" value="HD"/>
    <property type="match status" value="1"/>
</dbReference>
<dbReference type="Gene3D" id="1.10.3210.10">
    <property type="entry name" value="Hypothetical protein af1432"/>
    <property type="match status" value="1"/>
</dbReference>
<dbReference type="EMBL" id="CP023434">
    <property type="protein sequence ID" value="AXY25922.1"/>
    <property type="molecule type" value="Genomic_DNA"/>
</dbReference>
<dbReference type="SMART" id="SM00471">
    <property type="entry name" value="HDc"/>
    <property type="match status" value="1"/>
</dbReference>
<evidence type="ECO:0000313" key="3">
    <source>
        <dbReference type="EMBL" id="AXY25922.1"/>
    </source>
</evidence>
<dbReference type="PANTHER" id="PTHR36442:SF1">
    <property type="entry name" value="CYCLIC-DI-AMP PHOSPHODIESTERASE PGPH"/>
    <property type="match status" value="1"/>
</dbReference>
<accession>A0A347WLG5</accession>
<dbReference type="InterPro" id="IPR052722">
    <property type="entry name" value="PgpH_phosphodiesterase"/>
</dbReference>
<sequence length="741" mass="84261">MKTRLEQWQSQAGKYYFFIVLIILSLFVILLGYSTTLPQQYNFQLNQVAETTIQAPTTIEDVEMTERNREQARNSVADVYVYQPNIRESQLALLEQLFQGLRDVRKERYSTESLKEIEAEEEWMQRYIALEINAERTDEQDVIFGQLEKSEKLFALLYYFSGHYDDSVVNLLTRIPRESIVSLVEMSDNDLSTINQATAQILDSTLSKPIHANEIIQIIAQARTQLDGLNLNFESRQVTQDLLQQLIIPTMVYSEEETEERRQQVANSVQPSYILQGQIIVQEGHVIDQDDMRQLDLFGYLDRRAMRSAGYGFYALVLIQALALLVHFRQKLVGSKQDVLSANAQLTVYSVSMVAILSVLKLLSLLQQNNLEHALLLCPIYIMPILLLPYTSEELSILEIIFFNLFANFFISSNSIIDITLIVLFYLLSSLLGFLVALIQKRKATQRLHIGMSLLLHGIVMVPILSVLNYLSDMQQTAFILAIAAVNVFIAGAAYFFIQPYWEAWFGQHSTLVLNQLSNLNNPLLLEISEKAPGTYHHSMMVATLSSNAVTAIGGDALLARVASYYHDVGKTIHPMFFTENVPAHMVSPHQKLTPKESAEIIISHVTLGRGIMEEHHFPQIIIDICMQHHGTTRVGYFYHEAKQDNPNVDEADFRYPGPKPQSKEAAVIMIADSVEAASRSLKDYELETIENLVDSIICDKLKDDQFSESGLTFHEVKLVRQSLINNISGMYHSRISYPKD</sequence>
<feature type="transmembrane region" description="Helical" evidence="1">
    <location>
        <begin position="348"/>
        <end position="366"/>
    </location>
</feature>
<feature type="transmembrane region" description="Helical" evidence="1">
    <location>
        <begin position="450"/>
        <end position="471"/>
    </location>
</feature>
<evidence type="ECO:0000313" key="4">
    <source>
        <dbReference type="Proteomes" id="UP000263232"/>
    </source>
</evidence>
<feature type="transmembrane region" description="Helical" evidence="1">
    <location>
        <begin position="15"/>
        <end position="33"/>
    </location>
</feature>
<reference evidence="3 4" key="1">
    <citation type="submission" date="2017-09" db="EMBL/GenBank/DDBJ databases">
        <title>Complete genome sequence of Oxytococcus suis strain ZY16052.</title>
        <authorList>
            <person name="Li F."/>
        </authorList>
    </citation>
    <scope>NUCLEOTIDE SEQUENCE [LARGE SCALE GENOMIC DNA]</scope>
    <source>
        <strain evidence="3 4">ZY16052</strain>
    </source>
</reference>
<evidence type="ECO:0000259" key="2">
    <source>
        <dbReference type="SMART" id="SM00471"/>
    </source>
</evidence>
<feature type="transmembrane region" description="Helical" evidence="1">
    <location>
        <begin position="411"/>
        <end position="438"/>
    </location>
</feature>
<keyword evidence="1" id="KW-0812">Transmembrane</keyword>
<dbReference type="RefSeq" id="WP_118990822.1">
    <property type="nucleotide sequence ID" value="NZ_CP023434.1"/>
</dbReference>
<dbReference type="InterPro" id="IPR006675">
    <property type="entry name" value="HDIG_dom"/>
</dbReference>
<dbReference type="InterPro" id="IPR003607">
    <property type="entry name" value="HD/PDEase_dom"/>
</dbReference>
<keyword evidence="4" id="KW-1185">Reference proteome</keyword>
<dbReference type="KEGG" id="abae:CL176_07875"/>
<gene>
    <name evidence="3" type="ORF">CL176_07875</name>
</gene>
<dbReference type="Proteomes" id="UP000263232">
    <property type="component" value="Chromosome"/>
</dbReference>
<proteinExistence type="predicted"/>
<dbReference type="InterPro" id="IPR011624">
    <property type="entry name" value="Metal-dep_PHydrolase_7TM_extra"/>
</dbReference>